<dbReference type="AlphaFoldDB" id="A0A6G0JII5"/>
<reference evidence="2 3" key="1">
    <citation type="submission" date="2018-09" db="EMBL/GenBank/DDBJ databases">
        <title>Genomic investigation of the strawberry pathogen Phytophthora fragariae indicates pathogenicity is determined by transcriptional variation in three key races.</title>
        <authorList>
            <person name="Adams T.M."/>
            <person name="Armitage A.D."/>
            <person name="Sobczyk M.K."/>
            <person name="Bates H.J."/>
            <person name="Dunwell J.M."/>
            <person name="Nellist C.F."/>
            <person name="Harrison R.J."/>
        </authorList>
    </citation>
    <scope>NUCLEOTIDE SEQUENCE [LARGE SCALE GENOMIC DNA]</scope>
    <source>
        <strain evidence="2 3">ONT-3</strain>
    </source>
</reference>
<dbReference type="Proteomes" id="UP000488956">
    <property type="component" value="Unassembled WGS sequence"/>
</dbReference>
<evidence type="ECO:0000313" key="3">
    <source>
        <dbReference type="Proteomes" id="UP000488956"/>
    </source>
</evidence>
<dbReference type="EMBL" id="QXFX01006524">
    <property type="protein sequence ID" value="KAE9058361.1"/>
    <property type="molecule type" value="Genomic_DNA"/>
</dbReference>
<proteinExistence type="predicted"/>
<evidence type="ECO:0000313" key="2">
    <source>
        <dbReference type="EMBL" id="KAE9058361.1"/>
    </source>
</evidence>
<protein>
    <submittedName>
        <fullName evidence="2">Uncharacterized protein</fullName>
    </submittedName>
</protein>
<gene>
    <name evidence="2" type="ORF">PF010_g31029</name>
</gene>
<feature type="region of interest" description="Disordered" evidence="1">
    <location>
        <begin position="16"/>
        <end position="39"/>
    </location>
</feature>
<accession>A0A6G0JII5</accession>
<evidence type="ECO:0000256" key="1">
    <source>
        <dbReference type="SAM" id="MobiDB-lite"/>
    </source>
</evidence>
<name>A0A6G0JII5_9STRA</name>
<organism evidence="2 3">
    <name type="scientific">Phytophthora fragariae</name>
    <dbReference type="NCBI Taxonomy" id="53985"/>
    <lineage>
        <taxon>Eukaryota</taxon>
        <taxon>Sar</taxon>
        <taxon>Stramenopiles</taxon>
        <taxon>Oomycota</taxon>
        <taxon>Peronosporomycetes</taxon>
        <taxon>Peronosporales</taxon>
        <taxon>Peronosporaceae</taxon>
        <taxon>Phytophthora</taxon>
    </lineage>
</organism>
<comment type="caution">
    <text evidence="2">The sequence shown here is derived from an EMBL/GenBank/DDBJ whole genome shotgun (WGS) entry which is preliminary data.</text>
</comment>
<sequence>MPWGVPLGFPHEDAPRWYAPNGPRRSANRTGCTAQGRSHVATPAGSRFHRFDHLPPPFHNPILLTTLL</sequence>